<accession>A0ABW4LVQ2</accession>
<keyword evidence="4" id="KW-1185">Reference proteome</keyword>
<feature type="transmembrane region" description="Helical" evidence="1">
    <location>
        <begin position="43"/>
        <end position="66"/>
    </location>
</feature>
<name>A0ABW4LVQ2_9BACI</name>
<gene>
    <name evidence="3" type="ORF">ACFSCX_21760</name>
</gene>
<keyword evidence="1" id="KW-0812">Transmembrane</keyword>
<evidence type="ECO:0000313" key="4">
    <source>
        <dbReference type="Proteomes" id="UP001597214"/>
    </source>
</evidence>
<evidence type="ECO:0000256" key="1">
    <source>
        <dbReference type="SAM" id="Phobius"/>
    </source>
</evidence>
<keyword evidence="1" id="KW-1133">Transmembrane helix</keyword>
<organism evidence="3 4">
    <name type="scientific">Bacillus salitolerans</name>
    <dbReference type="NCBI Taxonomy" id="1437434"/>
    <lineage>
        <taxon>Bacteria</taxon>
        <taxon>Bacillati</taxon>
        <taxon>Bacillota</taxon>
        <taxon>Bacilli</taxon>
        <taxon>Bacillales</taxon>
        <taxon>Bacillaceae</taxon>
        <taxon>Bacillus</taxon>
    </lineage>
</organism>
<dbReference type="Gene3D" id="2.40.50.140">
    <property type="entry name" value="Nucleic acid-binding proteins"/>
    <property type="match status" value="1"/>
</dbReference>
<dbReference type="InterPro" id="IPR058653">
    <property type="entry name" value="NfeD2_TM"/>
</dbReference>
<feature type="transmembrane region" description="Helical" evidence="1">
    <location>
        <begin position="73"/>
        <end position="94"/>
    </location>
</feature>
<reference evidence="4" key="1">
    <citation type="journal article" date="2019" name="Int. J. Syst. Evol. Microbiol.">
        <title>The Global Catalogue of Microorganisms (GCM) 10K type strain sequencing project: providing services to taxonomists for standard genome sequencing and annotation.</title>
        <authorList>
            <consortium name="The Broad Institute Genomics Platform"/>
            <consortium name="The Broad Institute Genome Sequencing Center for Infectious Disease"/>
            <person name="Wu L."/>
            <person name="Ma J."/>
        </authorList>
    </citation>
    <scope>NUCLEOTIDE SEQUENCE [LARGE SCALE GENOMIC DNA]</scope>
    <source>
        <strain evidence="4">CCUG 49339</strain>
    </source>
</reference>
<comment type="caution">
    <text evidence="3">The sequence shown here is derived from an EMBL/GenBank/DDBJ whole genome shotgun (WGS) entry which is preliminary data.</text>
</comment>
<feature type="domain" description="Membrane protein NfeD2 N-terminal transmembrane" evidence="2">
    <location>
        <begin position="3"/>
        <end position="103"/>
    </location>
</feature>
<dbReference type="RefSeq" id="WP_377930364.1">
    <property type="nucleotide sequence ID" value="NZ_JBHUEM010000052.1"/>
</dbReference>
<protein>
    <submittedName>
        <fullName evidence="3">NfeD family protein</fullName>
    </submittedName>
</protein>
<dbReference type="EMBL" id="JBHUEM010000052">
    <property type="protein sequence ID" value="MFD1739141.1"/>
    <property type="molecule type" value="Genomic_DNA"/>
</dbReference>
<evidence type="ECO:0000313" key="3">
    <source>
        <dbReference type="EMBL" id="MFD1739141.1"/>
    </source>
</evidence>
<dbReference type="Pfam" id="PF25842">
    <property type="entry name" value="NfeD_TM"/>
    <property type="match status" value="1"/>
</dbReference>
<dbReference type="Proteomes" id="UP001597214">
    <property type="component" value="Unassembled WGS sequence"/>
</dbReference>
<feature type="transmembrane region" description="Helical" evidence="1">
    <location>
        <begin position="5"/>
        <end position="23"/>
    </location>
</feature>
<dbReference type="InterPro" id="IPR012340">
    <property type="entry name" value="NA-bd_OB-fold"/>
</dbReference>
<proteinExistence type="predicted"/>
<sequence length="176" mass="18935">MLEFYWGCLITGILFTLLTVIFDDFLGNALENVLDALTFDLPGIFQTTVIMSGLTAFGGAGIILTSYTNIPKLLVLFLSFGVAIVLSAAFYFFYVKPMENTENSTGFSMQDLVGKVGEVSVPIPINGYGEVMLSIGGSSSNQIAASFDQVEIATGTKVLIIEISDDTLLVSPYDQL</sequence>
<evidence type="ECO:0000259" key="2">
    <source>
        <dbReference type="Pfam" id="PF25842"/>
    </source>
</evidence>
<keyword evidence="1" id="KW-0472">Membrane</keyword>